<name>A0AAV9MRS5_9EURO</name>
<dbReference type="Proteomes" id="UP001358417">
    <property type="component" value="Unassembled WGS sequence"/>
</dbReference>
<dbReference type="GeneID" id="89980116"/>
<organism evidence="2 3">
    <name type="scientific">Exophiala bonariae</name>
    <dbReference type="NCBI Taxonomy" id="1690606"/>
    <lineage>
        <taxon>Eukaryota</taxon>
        <taxon>Fungi</taxon>
        <taxon>Dikarya</taxon>
        <taxon>Ascomycota</taxon>
        <taxon>Pezizomycotina</taxon>
        <taxon>Eurotiomycetes</taxon>
        <taxon>Chaetothyriomycetidae</taxon>
        <taxon>Chaetothyriales</taxon>
        <taxon>Herpotrichiellaceae</taxon>
        <taxon>Exophiala</taxon>
    </lineage>
</organism>
<protein>
    <recommendedName>
        <fullName evidence="4">Flagellar motor switch protein FliN-like C-terminal domain-containing protein</fullName>
    </recommendedName>
</protein>
<comment type="caution">
    <text evidence="2">The sequence shown here is derived from an EMBL/GenBank/DDBJ whole genome shotgun (WGS) entry which is preliminary data.</text>
</comment>
<evidence type="ECO:0008006" key="4">
    <source>
        <dbReference type="Google" id="ProtNLM"/>
    </source>
</evidence>
<evidence type="ECO:0000256" key="1">
    <source>
        <dbReference type="SAM" id="MobiDB-lite"/>
    </source>
</evidence>
<sequence>MYIIEASHEIRELAVKVPIPIEDMRPVPERQIWMTSSSPSPEETALLDHYYAELFPGISRAAESDGLSGLSRGSPAHIICIEKRGMMWPGKNQVGVSIVLEPPPLKDPVSETPKEVDSTGPNLNDGDIAAETPSPQATGEEANVGASEPCRTHEQPLSNNKPSEDNAPLESRLPQKLRDRQHTLLQALGQPRRVVTWRMTEQHRSSIQPRTLSVGDILVLKEREFIEILAGGIPLLTMRCHGERVEHQIEKNV</sequence>
<feature type="compositionally biased region" description="Basic and acidic residues" evidence="1">
    <location>
        <begin position="108"/>
        <end position="117"/>
    </location>
</feature>
<gene>
    <name evidence="2" type="ORF">LTR84_011967</name>
</gene>
<proteinExistence type="predicted"/>
<dbReference type="AlphaFoldDB" id="A0AAV9MRS5"/>
<accession>A0AAV9MRS5</accession>
<reference evidence="2 3" key="1">
    <citation type="submission" date="2023-08" db="EMBL/GenBank/DDBJ databases">
        <title>Black Yeasts Isolated from many extreme environments.</title>
        <authorList>
            <person name="Coleine C."/>
            <person name="Stajich J.E."/>
            <person name="Selbmann L."/>
        </authorList>
    </citation>
    <scope>NUCLEOTIDE SEQUENCE [LARGE SCALE GENOMIC DNA]</scope>
    <source>
        <strain evidence="2 3">CCFEE 5792</strain>
    </source>
</reference>
<feature type="region of interest" description="Disordered" evidence="1">
    <location>
        <begin position="102"/>
        <end position="169"/>
    </location>
</feature>
<evidence type="ECO:0000313" key="2">
    <source>
        <dbReference type="EMBL" id="KAK5043473.1"/>
    </source>
</evidence>
<dbReference type="EMBL" id="JAVRRD010000063">
    <property type="protein sequence ID" value="KAK5043473.1"/>
    <property type="molecule type" value="Genomic_DNA"/>
</dbReference>
<dbReference type="RefSeq" id="XP_064699863.1">
    <property type="nucleotide sequence ID" value="XM_064855494.1"/>
</dbReference>
<keyword evidence="3" id="KW-1185">Reference proteome</keyword>
<evidence type="ECO:0000313" key="3">
    <source>
        <dbReference type="Proteomes" id="UP001358417"/>
    </source>
</evidence>